<dbReference type="Proteomes" id="UP000185639">
    <property type="component" value="Unassembled WGS sequence"/>
</dbReference>
<evidence type="ECO:0000313" key="2">
    <source>
        <dbReference type="EMBL" id="SIS85400.1"/>
    </source>
</evidence>
<dbReference type="OrthoDB" id="7346546at2"/>
<evidence type="ECO:0008006" key="4">
    <source>
        <dbReference type="Google" id="ProtNLM"/>
    </source>
</evidence>
<protein>
    <recommendedName>
        <fullName evidence="4">DUF2796 domain-containing protein</fullName>
    </recommendedName>
</protein>
<dbReference type="STRING" id="484498.SAMN05421686_105181"/>
<evidence type="ECO:0000256" key="1">
    <source>
        <dbReference type="SAM" id="MobiDB-lite"/>
    </source>
</evidence>
<feature type="compositionally biased region" description="Basic and acidic residues" evidence="1">
    <location>
        <begin position="45"/>
        <end position="84"/>
    </location>
</feature>
<feature type="region of interest" description="Disordered" evidence="1">
    <location>
        <begin position="43"/>
        <end position="86"/>
    </location>
</feature>
<dbReference type="InterPro" id="IPR021253">
    <property type="entry name" value="ZrgA-like"/>
</dbReference>
<accession>A0A1N7MH89</accession>
<reference evidence="3" key="1">
    <citation type="submission" date="2017-01" db="EMBL/GenBank/DDBJ databases">
        <authorList>
            <person name="Varghese N."/>
            <person name="Submissions S."/>
        </authorList>
    </citation>
    <scope>NUCLEOTIDE SEQUENCE [LARGE SCALE GENOMIC DNA]</scope>
    <source>
        <strain evidence="3">DSM 24913</strain>
    </source>
</reference>
<sequence length="225" mass="24442">MTLKRPVKHAIHIDALFPAVRVSSTVALMVASMLTVMGAGVAAAESHDHHEEHEHHESHDHDEHTDHQESDHHGHDHHGGEHHGAHIHGVGHLNVAVEGNLVTIYLQTPAADIIGFEHVAETREERTTVAAAHKKLNDARSLFQFTGADCTVVAGSGVEAPQSDSEASDVIAEYTFECADGQLPESMAVELSTEFPDLKVLKAVWLTEDSTGTKELTAKDHTIHF</sequence>
<organism evidence="2 3">
    <name type="scientific">Thalassolituus maritimus</name>
    <dbReference type="NCBI Taxonomy" id="484498"/>
    <lineage>
        <taxon>Bacteria</taxon>
        <taxon>Pseudomonadati</taxon>
        <taxon>Pseudomonadota</taxon>
        <taxon>Gammaproteobacteria</taxon>
        <taxon>Oceanospirillales</taxon>
        <taxon>Oceanospirillaceae</taxon>
        <taxon>Thalassolituus</taxon>
    </lineage>
</organism>
<gene>
    <name evidence="2" type="ORF">SAMN05421686_105181</name>
</gene>
<proteinExistence type="predicted"/>
<dbReference type="Pfam" id="PF10986">
    <property type="entry name" value="ZrgA"/>
    <property type="match status" value="1"/>
</dbReference>
<evidence type="ECO:0000313" key="3">
    <source>
        <dbReference type="Proteomes" id="UP000185639"/>
    </source>
</evidence>
<dbReference type="AlphaFoldDB" id="A0A1N7MH89"/>
<keyword evidence="3" id="KW-1185">Reference proteome</keyword>
<dbReference type="EMBL" id="FTOH01000005">
    <property type="protein sequence ID" value="SIS85400.1"/>
    <property type="molecule type" value="Genomic_DNA"/>
</dbReference>
<dbReference type="RefSeq" id="WP_076515518.1">
    <property type="nucleotide sequence ID" value="NZ_FTOH01000005.1"/>
</dbReference>
<name>A0A1N7MH89_9GAMM</name>